<comment type="caution">
    <text evidence="1">The sequence shown here is derived from an EMBL/GenBank/DDBJ whole genome shotgun (WGS) entry which is preliminary data.</text>
</comment>
<evidence type="ECO:0000313" key="2">
    <source>
        <dbReference type="Proteomes" id="UP000187429"/>
    </source>
</evidence>
<reference evidence="2" key="1">
    <citation type="submission" date="2017-01" db="EMBL/GenBank/DDBJ databases">
        <authorList>
            <person name="Wang Y."/>
            <person name="White M."/>
            <person name="Kvist S."/>
            <person name="Moncalvo J.-M."/>
        </authorList>
    </citation>
    <scope>NUCLEOTIDE SEQUENCE [LARGE SCALE GENOMIC DNA]</scope>
    <source>
        <strain evidence="2">ID-206-W2</strain>
    </source>
</reference>
<name>A0A1R1YQI9_9FUNG</name>
<protein>
    <submittedName>
        <fullName evidence="1">Uncharacterized protein</fullName>
    </submittedName>
</protein>
<sequence length="72" mass="8472">MNTRANNVKLQQHALFVQNLPYGRFFMKESFCSDLKLITFQANNIRLQQSALFVQNLPYSNYTINLFQSNTH</sequence>
<evidence type="ECO:0000313" key="1">
    <source>
        <dbReference type="EMBL" id="OMJ29046.1"/>
    </source>
</evidence>
<keyword evidence="2" id="KW-1185">Reference proteome</keyword>
<gene>
    <name evidence="1" type="ORF">AYI69_g1460</name>
</gene>
<dbReference type="Proteomes" id="UP000187429">
    <property type="component" value="Unassembled WGS sequence"/>
</dbReference>
<dbReference type="EMBL" id="LSSM01000398">
    <property type="protein sequence ID" value="OMJ29046.1"/>
    <property type="molecule type" value="Genomic_DNA"/>
</dbReference>
<proteinExistence type="predicted"/>
<dbReference type="AlphaFoldDB" id="A0A1R1YQI9"/>
<accession>A0A1R1YQI9</accession>
<organism evidence="1 2">
    <name type="scientific">Smittium culicis</name>
    <dbReference type="NCBI Taxonomy" id="133412"/>
    <lineage>
        <taxon>Eukaryota</taxon>
        <taxon>Fungi</taxon>
        <taxon>Fungi incertae sedis</taxon>
        <taxon>Zoopagomycota</taxon>
        <taxon>Kickxellomycotina</taxon>
        <taxon>Harpellomycetes</taxon>
        <taxon>Harpellales</taxon>
        <taxon>Legeriomycetaceae</taxon>
        <taxon>Smittium</taxon>
    </lineage>
</organism>